<evidence type="ECO:0000313" key="3">
    <source>
        <dbReference type="EMBL" id="KAE9099423.1"/>
    </source>
</evidence>
<dbReference type="EMBL" id="QXGE01001496">
    <property type="protein sequence ID" value="KAE9291881.1"/>
    <property type="molecule type" value="Genomic_DNA"/>
</dbReference>
<dbReference type="Proteomes" id="UP000429523">
    <property type="component" value="Unassembled WGS sequence"/>
</dbReference>
<evidence type="ECO:0000313" key="8">
    <source>
        <dbReference type="Proteomes" id="UP000440732"/>
    </source>
</evidence>
<evidence type="ECO:0000313" key="7">
    <source>
        <dbReference type="Proteomes" id="UP000437068"/>
    </source>
</evidence>
<dbReference type="Proteomes" id="UP000488956">
    <property type="component" value="Unassembled WGS sequence"/>
</dbReference>
<dbReference type="AlphaFoldDB" id="A0A6A4CK98"/>
<protein>
    <submittedName>
        <fullName evidence="5">Uncharacterized protein</fullName>
    </submittedName>
</protein>
<sequence>MLEFRDVLYVPDMKFNIMSIAQILKKGTPLVFSSTRCTFFVGKD</sequence>
<dbReference type="EMBL" id="QXFZ01001503">
    <property type="protein sequence ID" value="KAE9089390.1"/>
    <property type="molecule type" value="Genomic_DNA"/>
</dbReference>
<dbReference type="Proteomes" id="UP000441208">
    <property type="component" value="Unassembled WGS sequence"/>
</dbReference>
<evidence type="ECO:0000313" key="9">
    <source>
        <dbReference type="Proteomes" id="UP000441208"/>
    </source>
</evidence>
<dbReference type="EMBL" id="QXFX01000978">
    <property type="protein sequence ID" value="KAE9099423.1"/>
    <property type="molecule type" value="Genomic_DNA"/>
</dbReference>
<proteinExistence type="predicted"/>
<evidence type="ECO:0000313" key="10">
    <source>
        <dbReference type="Proteomes" id="UP000488956"/>
    </source>
</evidence>
<gene>
    <name evidence="5" type="ORF">PF001_g18963</name>
    <name evidence="4" type="ORF">PF006_g18992</name>
    <name evidence="2" type="ORF">PF007_g19620</name>
    <name evidence="1" type="ORF">PF009_g20990</name>
    <name evidence="3" type="ORF">PF010_g15204</name>
</gene>
<reference evidence="6 7" key="1">
    <citation type="submission" date="2018-08" db="EMBL/GenBank/DDBJ databases">
        <title>Genomic investigation of the strawberry pathogen Phytophthora fragariae indicates pathogenicity is determined by transcriptional variation in three key races.</title>
        <authorList>
            <person name="Adams T.M."/>
            <person name="Armitage A.D."/>
            <person name="Sobczyk M.K."/>
            <person name="Bates H.J."/>
            <person name="Dunwell J.M."/>
            <person name="Nellist C.F."/>
            <person name="Harrison R.J."/>
        </authorList>
    </citation>
    <scope>NUCLEOTIDE SEQUENCE [LARGE SCALE GENOMIC DNA]</scope>
    <source>
        <strain evidence="5 7">A4</strain>
        <strain evidence="4 8">NOV-5</strain>
        <strain evidence="2 9">NOV-71</strain>
        <strain evidence="1 6">NOV-9</strain>
        <strain evidence="3 10">ONT-3</strain>
    </source>
</reference>
<evidence type="ECO:0000313" key="4">
    <source>
        <dbReference type="EMBL" id="KAE9116634.1"/>
    </source>
</evidence>
<organism evidence="5 7">
    <name type="scientific">Phytophthora fragariae</name>
    <dbReference type="NCBI Taxonomy" id="53985"/>
    <lineage>
        <taxon>Eukaryota</taxon>
        <taxon>Sar</taxon>
        <taxon>Stramenopiles</taxon>
        <taxon>Oomycota</taxon>
        <taxon>Peronosporomycetes</taxon>
        <taxon>Peronosporales</taxon>
        <taxon>Peronosporaceae</taxon>
        <taxon>Phytophthora</taxon>
    </lineage>
</organism>
<dbReference type="EMBL" id="QXGF01001612">
    <property type="protein sequence ID" value="KAE8928888.1"/>
    <property type="molecule type" value="Genomic_DNA"/>
</dbReference>
<dbReference type="Proteomes" id="UP000437068">
    <property type="component" value="Unassembled WGS sequence"/>
</dbReference>
<accession>A0A6A4CK98</accession>
<evidence type="ECO:0000313" key="5">
    <source>
        <dbReference type="EMBL" id="KAE9291881.1"/>
    </source>
</evidence>
<dbReference type="Proteomes" id="UP000440732">
    <property type="component" value="Unassembled WGS sequence"/>
</dbReference>
<name>A0A6A4CK98_9STRA</name>
<evidence type="ECO:0000313" key="1">
    <source>
        <dbReference type="EMBL" id="KAE8928888.1"/>
    </source>
</evidence>
<evidence type="ECO:0000313" key="2">
    <source>
        <dbReference type="EMBL" id="KAE9089390.1"/>
    </source>
</evidence>
<dbReference type="EMBL" id="QXGA01001527">
    <property type="protein sequence ID" value="KAE9116634.1"/>
    <property type="molecule type" value="Genomic_DNA"/>
</dbReference>
<comment type="caution">
    <text evidence="5">The sequence shown here is derived from an EMBL/GenBank/DDBJ whole genome shotgun (WGS) entry which is preliminary data.</text>
</comment>
<evidence type="ECO:0000313" key="6">
    <source>
        <dbReference type="Proteomes" id="UP000429523"/>
    </source>
</evidence>